<keyword evidence="1" id="KW-1133">Transmembrane helix</keyword>
<sequence length="363" mass="41198">MKNYRGYTAEEFASDDDFILWVTAGQEHPSVEAFWKTWMAENPDCAEEVNEARLMIRAVLEERQYMPDQRKQDLVWQRIRQTAQLKGPQARHVSFWSHWYNRAAVIAAIVGFGWATWSWLAHPAADTAAPLASRGAMRQETNATKLPITIQLEDKSYVVLQPQSKLEYPVHFEKGSREVYLEGEAFFQVHKDPERPFLVHANEIVTRVLGTSFTVRSFAGEKDVKVQVKTGKVSVLKEHGDTATDRDAVEGVILTPNQQVVYERREMKMTKSLVENPTVLIPVEKLEFEYADAPVAEVFRAVEEAYGVDIVYDEQVLANCHLNASLTDVSLHDKLKLICKGINATYEVIDSHIVIYGKGCANP</sequence>
<dbReference type="EMBL" id="JAERRB010000001">
    <property type="protein sequence ID" value="MBL0740014.1"/>
    <property type="molecule type" value="Genomic_DNA"/>
</dbReference>
<evidence type="ECO:0000256" key="1">
    <source>
        <dbReference type="SAM" id="Phobius"/>
    </source>
</evidence>
<dbReference type="Gene3D" id="3.55.50.30">
    <property type="match status" value="1"/>
</dbReference>
<evidence type="ECO:0000313" key="5">
    <source>
        <dbReference type="Proteomes" id="UP000613030"/>
    </source>
</evidence>
<feature type="transmembrane region" description="Helical" evidence="1">
    <location>
        <begin position="99"/>
        <end position="120"/>
    </location>
</feature>
<evidence type="ECO:0000259" key="3">
    <source>
        <dbReference type="Pfam" id="PF16344"/>
    </source>
</evidence>
<keyword evidence="1" id="KW-0472">Membrane</keyword>
<protein>
    <submittedName>
        <fullName evidence="4">FecR domain-containing protein</fullName>
    </submittedName>
</protein>
<feature type="domain" description="Protein FecR C-terminal" evidence="3">
    <location>
        <begin position="288"/>
        <end position="355"/>
    </location>
</feature>
<gene>
    <name evidence="4" type="ORF">JI741_02235</name>
</gene>
<reference evidence="4 5" key="1">
    <citation type="submission" date="2021-01" db="EMBL/GenBank/DDBJ databases">
        <title>Chryseolinea sp. Jin1 Genome sequencing and assembly.</title>
        <authorList>
            <person name="Kim I."/>
        </authorList>
    </citation>
    <scope>NUCLEOTIDE SEQUENCE [LARGE SCALE GENOMIC DNA]</scope>
    <source>
        <strain evidence="4 5">Jin1</strain>
    </source>
</reference>
<evidence type="ECO:0000259" key="2">
    <source>
        <dbReference type="Pfam" id="PF04773"/>
    </source>
</evidence>
<dbReference type="InterPro" id="IPR006860">
    <property type="entry name" value="FecR"/>
</dbReference>
<dbReference type="RefSeq" id="WP_202006969.1">
    <property type="nucleotide sequence ID" value="NZ_JAERRB010000001.1"/>
</dbReference>
<feature type="domain" description="FecR protein" evidence="2">
    <location>
        <begin position="148"/>
        <end position="233"/>
    </location>
</feature>
<dbReference type="PIRSF" id="PIRSF018266">
    <property type="entry name" value="FecR"/>
    <property type="match status" value="1"/>
</dbReference>
<evidence type="ECO:0000313" key="4">
    <source>
        <dbReference type="EMBL" id="MBL0740014.1"/>
    </source>
</evidence>
<dbReference type="PANTHER" id="PTHR30273:SF2">
    <property type="entry name" value="PROTEIN FECR"/>
    <property type="match status" value="1"/>
</dbReference>
<accession>A0ABS1KL02</accession>
<keyword evidence="5" id="KW-1185">Reference proteome</keyword>
<proteinExistence type="predicted"/>
<comment type="caution">
    <text evidence="4">The sequence shown here is derived from an EMBL/GenBank/DDBJ whole genome shotgun (WGS) entry which is preliminary data.</text>
</comment>
<dbReference type="InterPro" id="IPR032508">
    <property type="entry name" value="FecR_C"/>
</dbReference>
<dbReference type="Proteomes" id="UP000613030">
    <property type="component" value="Unassembled WGS sequence"/>
</dbReference>
<dbReference type="Pfam" id="PF04773">
    <property type="entry name" value="FecR"/>
    <property type="match status" value="1"/>
</dbReference>
<dbReference type="InterPro" id="IPR012373">
    <property type="entry name" value="Ferrdict_sens_TM"/>
</dbReference>
<dbReference type="Gene3D" id="2.60.120.1440">
    <property type="match status" value="1"/>
</dbReference>
<name>A0ABS1KL02_9BACT</name>
<dbReference type="PANTHER" id="PTHR30273">
    <property type="entry name" value="PERIPLASMIC SIGNAL SENSOR AND SIGMA FACTOR ACTIVATOR FECR-RELATED"/>
    <property type="match status" value="1"/>
</dbReference>
<dbReference type="Pfam" id="PF16344">
    <property type="entry name" value="FecR_C"/>
    <property type="match status" value="1"/>
</dbReference>
<organism evidence="4 5">
    <name type="scientific">Chryseolinea lacunae</name>
    <dbReference type="NCBI Taxonomy" id="2801331"/>
    <lineage>
        <taxon>Bacteria</taxon>
        <taxon>Pseudomonadati</taxon>
        <taxon>Bacteroidota</taxon>
        <taxon>Cytophagia</taxon>
        <taxon>Cytophagales</taxon>
        <taxon>Fulvivirgaceae</taxon>
        <taxon>Chryseolinea</taxon>
    </lineage>
</organism>
<keyword evidence="1" id="KW-0812">Transmembrane</keyword>